<proteinExistence type="inferred from homology"/>
<dbReference type="InterPro" id="IPR013083">
    <property type="entry name" value="Znf_RING/FYVE/PHD"/>
</dbReference>
<comment type="similarity">
    <text evidence="3">Belongs to the NSE2 family.</text>
</comment>
<feature type="compositionally biased region" description="Acidic residues" evidence="11">
    <location>
        <begin position="322"/>
        <end position="331"/>
    </location>
</feature>
<feature type="domain" description="SP-RING-type" evidence="12">
    <location>
        <begin position="232"/>
        <end position="313"/>
    </location>
</feature>
<dbReference type="Proteomes" id="UP001497453">
    <property type="component" value="Chromosome 7"/>
</dbReference>
<sequence length="331" mass="37114">MPVAGPSRRIVRRREPSPDAIEDEASRVASQETVEDDDMEDEDDRPRRKALKVKKEKGAFEKIENPEEILANLGNQPLDRAALMKVGGVALDWAQIRKGPFSYTFNLIADVAPSFAEFAEGEQGEQSLADLEATMKRLIDTENELSVHETVLNELREKIALGEEVSNVVERYQTGVQEKMAEYKKRTARQKYGKHDQYNKYRQAVFEVQHPDTAMPPVTEFLPREAGDDSDDDDDIQVGGVTQDYKCPLTLTILVDPLTSSVCGHSFSANAIREYMAGKRSVQCPASGCHKMLALADLKPDQELAKKARDAARRERARETSDDSEDDEVIE</sequence>
<dbReference type="PANTHER" id="PTHR21330:SF1">
    <property type="entry name" value="E3 SUMO-PROTEIN LIGASE NSE2"/>
    <property type="match status" value="1"/>
</dbReference>
<dbReference type="InterPro" id="IPR026846">
    <property type="entry name" value="Nse2(Mms21)"/>
</dbReference>
<feature type="compositionally biased region" description="Acidic residues" evidence="11">
    <location>
        <begin position="33"/>
        <end position="43"/>
    </location>
</feature>
<accession>A0ABP1DZK0</accession>
<gene>
    <name evidence="13" type="ORF">GFSPODELE1_LOCUS9162</name>
</gene>
<evidence type="ECO:0000256" key="7">
    <source>
        <dbReference type="ARBA" id="ARBA00022786"/>
    </source>
</evidence>
<feature type="region of interest" description="Disordered" evidence="11">
    <location>
        <begin position="1"/>
        <end position="51"/>
    </location>
</feature>
<protein>
    <recommendedName>
        <fullName evidence="12">SP-RING-type domain-containing protein</fullName>
    </recommendedName>
</protein>
<dbReference type="EMBL" id="OZ037950">
    <property type="protein sequence ID" value="CAL1713130.1"/>
    <property type="molecule type" value="Genomic_DNA"/>
</dbReference>
<evidence type="ECO:0000256" key="6">
    <source>
        <dbReference type="ARBA" id="ARBA00022771"/>
    </source>
</evidence>
<name>A0ABP1DZK0_9APHY</name>
<keyword evidence="9" id="KW-0539">Nucleus</keyword>
<feature type="region of interest" description="Disordered" evidence="11">
    <location>
        <begin position="303"/>
        <end position="331"/>
    </location>
</feature>
<dbReference type="PROSITE" id="PS51044">
    <property type="entry name" value="ZF_SP_RING"/>
    <property type="match status" value="1"/>
</dbReference>
<evidence type="ECO:0000256" key="4">
    <source>
        <dbReference type="ARBA" id="ARBA00022679"/>
    </source>
</evidence>
<keyword evidence="14" id="KW-1185">Reference proteome</keyword>
<dbReference type="Gene3D" id="3.30.40.10">
    <property type="entry name" value="Zinc/RING finger domain, C3HC4 (zinc finger)"/>
    <property type="match status" value="1"/>
</dbReference>
<evidence type="ECO:0000256" key="8">
    <source>
        <dbReference type="ARBA" id="ARBA00022833"/>
    </source>
</evidence>
<dbReference type="InterPro" id="IPR004181">
    <property type="entry name" value="Znf_MIZ"/>
</dbReference>
<dbReference type="CDD" id="cd16651">
    <property type="entry name" value="SPL-RING_NSE2"/>
    <property type="match status" value="1"/>
</dbReference>
<comment type="subcellular location">
    <subcellularLocation>
        <location evidence="1">Nucleus</location>
    </subcellularLocation>
</comment>
<evidence type="ECO:0000256" key="1">
    <source>
        <dbReference type="ARBA" id="ARBA00004123"/>
    </source>
</evidence>
<evidence type="ECO:0000259" key="12">
    <source>
        <dbReference type="PROSITE" id="PS51044"/>
    </source>
</evidence>
<organism evidence="13 14">
    <name type="scientific">Somion occarium</name>
    <dbReference type="NCBI Taxonomy" id="3059160"/>
    <lineage>
        <taxon>Eukaryota</taxon>
        <taxon>Fungi</taxon>
        <taxon>Dikarya</taxon>
        <taxon>Basidiomycota</taxon>
        <taxon>Agaricomycotina</taxon>
        <taxon>Agaricomycetes</taxon>
        <taxon>Polyporales</taxon>
        <taxon>Cerrenaceae</taxon>
        <taxon>Somion</taxon>
    </lineage>
</organism>
<keyword evidence="6 10" id="KW-0863">Zinc-finger</keyword>
<evidence type="ECO:0000256" key="9">
    <source>
        <dbReference type="ARBA" id="ARBA00023242"/>
    </source>
</evidence>
<dbReference type="PANTHER" id="PTHR21330">
    <property type="entry name" value="E3 SUMO-PROTEIN LIGASE NSE2"/>
    <property type="match status" value="1"/>
</dbReference>
<evidence type="ECO:0000313" key="13">
    <source>
        <dbReference type="EMBL" id="CAL1713130.1"/>
    </source>
</evidence>
<evidence type="ECO:0000256" key="11">
    <source>
        <dbReference type="SAM" id="MobiDB-lite"/>
    </source>
</evidence>
<keyword evidence="7" id="KW-0833">Ubl conjugation pathway</keyword>
<evidence type="ECO:0000256" key="5">
    <source>
        <dbReference type="ARBA" id="ARBA00022723"/>
    </source>
</evidence>
<keyword evidence="8" id="KW-0862">Zinc</keyword>
<keyword evidence="5" id="KW-0479">Metal-binding</keyword>
<evidence type="ECO:0000256" key="2">
    <source>
        <dbReference type="ARBA" id="ARBA00004718"/>
    </source>
</evidence>
<keyword evidence="4" id="KW-0808">Transferase</keyword>
<evidence type="ECO:0000256" key="10">
    <source>
        <dbReference type="PROSITE-ProRule" id="PRU00452"/>
    </source>
</evidence>
<comment type="pathway">
    <text evidence="2">Protein modification; protein sumoylation.</text>
</comment>
<evidence type="ECO:0000313" key="14">
    <source>
        <dbReference type="Proteomes" id="UP001497453"/>
    </source>
</evidence>
<evidence type="ECO:0000256" key="3">
    <source>
        <dbReference type="ARBA" id="ARBA00008212"/>
    </source>
</evidence>
<reference evidence="14" key="1">
    <citation type="submission" date="2024-04" db="EMBL/GenBank/DDBJ databases">
        <authorList>
            <person name="Shaw F."/>
            <person name="Minotto A."/>
        </authorList>
    </citation>
    <scope>NUCLEOTIDE SEQUENCE [LARGE SCALE GENOMIC DNA]</scope>
</reference>
<dbReference type="SUPFAM" id="SSF57850">
    <property type="entry name" value="RING/U-box"/>
    <property type="match status" value="1"/>
</dbReference>
<feature type="compositionally biased region" description="Basic and acidic residues" evidence="11">
    <location>
        <begin position="303"/>
        <end position="321"/>
    </location>
</feature>
<dbReference type="Pfam" id="PF11789">
    <property type="entry name" value="zf-Nse"/>
    <property type="match status" value="1"/>
</dbReference>